<accession>A0A397TQR9</accession>
<keyword evidence="1" id="KW-0472">Membrane</keyword>
<evidence type="ECO:0000256" key="1">
    <source>
        <dbReference type="SAM" id="Phobius"/>
    </source>
</evidence>
<sequence>MQSSDPKDDFEIWVNSIDSKFIFLVIYIFKHDIFINRKFELKNINIVLNVIWQFLKAIMLINIKIQKDHKIIYRLYFY</sequence>
<proteinExistence type="predicted"/>
<keyword evidence="1" id="KW-1133">Transmembrane helix</keyword>
<dbReference type="AlphaFoldDB" id="A0A397TQR9"/>
<evidence type="ECO:0000313" key="3">
    <source>
        <dbReference type="Proteomes" id="UP000265703"/>
    </source>
</evidence>
<gene>
    <name evidence="2" type="ORF">C1645_587761</name>
</gene>
<dbReference type="Proteomes" id="UP000265703">
    <property type="component" value="Unassembled WGS sequence"/>
</dbReference>
<dbReference type="EMBL" id="QKYT01000009">
    <property type="protein sequence ID" value="RIA98935.1"/>
    <property type="molecule type" value="Genomic_DNA"/>
</dbReference>
<protein>
    <submittedName>
        <fullName evidence="2">Uncharacterized protein</fullName>
    </submittedName>
</protein>
<name>A0A397TQR9_9GLOM</name>
<evidence type="ECO:0000313" key="2">
    <source>
        <dbReference type="EMBL" id="RIA98935.1"/>
    </source>
</evidence>
<keyword evidence="1" id="KW-0812">Transmembrane</keyword>
<keyword evidence="3" id="KW-1185">Reference proteome</keyword>
<reference evidence="2 3" key="1">
    <citation type="submission" date="2018-06" db="EMBL/GenBank/DDBJ databases">
        <title>Comparative genomics reveals the genomic features of Rhizophagus irregularis, R. cerebriforme, R. diaphanum and Gigaspora rosea, and their symbiotic lifestyle signature.</title>
        <authorList>
            <person name="Morin E."/>
            <person name="San Clemente H."/>
            <person name="Chen E.C.H."/>
            <person name="De La Providencia I."/>
            <person name="Hainaut M."/>
            <person name="Kuo A."/>
            <person name="Kohler A."/>
            <person name="Murat C."/>
            <person name="Tang N."/>
            <person name="Roy S."/>
            <person name="Loubradou J."/>
            <person name="Henrissat B."/>
            <person name="Grigoriev I.V."/>
            <person name="Corradi N."/>
            <person name="Roux C."/>
            <person name="Martin F.M."/>
        </authorList>
    </citation>
    <scope>NUCLEOTIDE SEQUENCE [LARGE SCALE GENOMIC DNA]</scope>
    <source>
        <strain evidence="2 3">DAOM 227022</strain>
    </source>
</reference>
<feature type="transmembrane region" description="Helical" evidence="1">
    <location>
        <begin position="12"/>
        <end position="29"/>
    </location>
</feature>
<organism evidence="2 3">
    <name type="scientific">Glomus cerebriforme</name>
    <dbReference type="NCBI Taxonomy" id="658196"/>
    <lineage>
        <taxon>Eukaryota</taxon>
        <taxon>Fungi</taxon>
        <taxon>Fungi incertae sedis</taxon>
        <taxon>Mucoromycota</taxon>
        <taxon>Glomeromycotina</taxon>
        <taxon>Glomeromycetes</taxon>
        <taxon>Glomerales</taxon>
        <taxon>Glomeraceae</taxon>
        <taxon>Glomus</taxon>
    </lineage>
</organism>
<comment type="caution">
    <text evidence="2">The sequence shown here is derived from an EMBL/GenBank/DDBJ whole genome shotgun (WGS) entry which is preliminary data.</text>
</comment>